<feature type="transmembrane region" description="Helical" evidence="7">
    <location>
        <begin position="172"/>
        <end position="190"/>
    </location>
</feature>
<evidence type="ECO:0000256" key="5">
    <source>
        <dbReference type="ARBA" id="ARBA00022989"/>
    </source>
</evidence>
<keyword evidence="4 7" id="KW-0812">Transmembrane</keyword>
<feature type="transmembrane region" description="Helical" evidence="7">
    <location>
        <begin position="331"/>
        <end position="355"/>
    </location>
</feature>
<dbReference type="Proteomes" id="UP001597546">
    <property type="component" value="Unassembled WGS sequence"/>
</dbReference>
<feature type="transmembrane region" description="Helical" evidence="7">
    <location>
        <begin position="113"/>
        <end position="131"/>
    </location>
</feature>
<dbReference type="EMBL" id="JBHULV010000029">
    <property type="protein sequence ID" value="MFD2732022.1"/>
    <property type="molecule type" value="Genomic_DNA"/>
</dbReference>
<reference evidence="9" key="1">
    <citation type="journal article" date="2019" name="Int. J. Syst. Evol. Microbiol.">
        <title>The Global Catalogue of Microorganisms (GCM) 10K type strain sequencing project: providing services to taxonomists for standard genome sequencing and annotation.</title>
        <authorList>
            <consortium name="The Broad Institute Genomics Platform"/>
            <consortium name="The Broad Institute Genome Sequencing Center for Infectious Disease"/>
            <person name="Wu L."/>
            <person name="Ma J."/>
        </authorList>
    </citation>
    <scope>NUCLEOTIDE SEQUENCE [LARGE SCALE GENOMIC DNA]</scope>
    <source>
        <strain evidence="9">KCTC 42456</strain>
    </source>
</reference>
<organism evidence="8 9">
    <name type="scientific">Pedobacter alpinus</name>
    <dbReference type="NCBI Taxonomy" id="1590643"/>
    <lineage>
        <taxon>Bacteria</taxon>
        <taxon>Pseudomonadati</taxon>
        <taxon>Bacteroidota</taxon>
        <taxon>Sphingobacteriia</taxon>
        <taxon>Sphingobacteriales</taxon>
        <taxon>Sphingobacteriaceae</taxon>
        <taxon>Pedobacter</taxon>
    </lineage>
</organism>
<keyword evidence="2" id="KW-1003">Cell membrane</keyword>
<dbReference type="CDD" id="cd06853">
    <property type="entry name" value="GT_WecA_like"/>
    <property type="match status" value="1"/>
</dbReference>
<keyword evidence="9" id="KW-1185">Reference proteome</keyword>
<feature type="transmembrane region" description="Helical" evidence="7">
    <location>
        <begin position="225"/>
        <end position="242"/>
    </location>
</feature>
<keyword evidence="3 8" id="KW-0808">Transferase</keyword>
<accession>A0ABW5TRZ4</accession>
<feature type="transmembrane region" description="Helical" evidence="7">
    <location>
        <begin position="254"/>
        <end position="279"/>
    </location>
</feature>
<dbReference type="RefSeq" id="WP_379041353.1">
    <property type="nucleotide sequence ID" value="NZ_JBHSKW010000014.1"/>
</dbReference>
<feature type="transmembrane region" description="Helical" evidence="7">
    <location>
        <begin position="57"/>
        <end position="77"/>
    </location>
</feature>
<evidence type="ECO:0000256" key="4">
    <source>
        <dbReference type="ARBA" id="ARBA00022692"/>
    </source>
</evidence>
<keyword evidence="5 7" id="KW-1133">Transmembrane helix</keyword>
<evidence type="ECO:0000256" key="3">
    <source>
        <dbReference type="ARBA" id="ARBA00022679"/>
    </source>
</evidence>
<gene>
    <name evidence="8" type="ORF">ACFSSE_09920</name>
</gene>
<evidence type="ECO:0000313" key="8">
    <source>
        <dbReference type="EMBL" id="MFD2732022.1"/>
    </source>
</evidence>
<feature type="transmembrane region" description="Helical" evidence="7">
    <location>
        <begin position="196"/>
        <end position="213"/>
    </location>
</feature>
<keyword evidence="6 7" id="KW-0472">Membrane</keyword>
<name>A0ABW5TRZ4_9SPHI</name>
<evidence type="ECO:0000256" key="2">
    <source>
        <dbReference type="ARBA" id="ARBA00022475"/>
    </source>
</evidence>
<feature type="transmembrane region" description="Helical" evidence="7">
    <location>
        <begin position="300"/>
        <end position="325"/>
    </location>
</feature>
<evidence type="ECO:0000313" key="9">
    <source>
        <dbReference type="Proteomes" id="UP001597546"/>
    </source>
</evidence>
<feature type="transmembrane region" description="Helical" evidence="7">
    <location>
        <begin position="12"/>
        <end position="36"/>
    </location>
</feature>
<sequence>MNVDYSFLDIEWLYYLVVIVISILVSVSAIPSIIFVARERHLYDDLQSHRKEHDHGIPRLGGVAIFCSFTIVSLLFAKYDAVLPTNILLTSCIILFAVGLKDDLAGAGPGTKFAMQFLVGSILVLLGNVRLTSLYGVFDVFEIPLYLSISISILLIMFIVNAFNLIDGIDGLAGTIGLVVNLTFAVLFIHMGQIEMASLAFSMVGAIVGFLIYNYSPAKIFMGDTGSLLIGLVSVVLAFKFIELNKFTSNEIRPVFYSAPAIAVAILIIPLFDTFRIFSIRILKRQSPFRADRNHIHHRILRLGFSHIQTTLLLALTNLLFIYIALNLRSWGNFVLIFMFLAICIFINWITTIWIRIKDRGFFKVYFLYK</sequence>
<dbReference type="EC" id="2.7.8.-" evidence="8"/>
<feature type="transmembrane region" description="Helical" evidence="7">
    <location>
        <begin position="143"/>
        <end position="165"/>
    </location>
</feature>
<evidence type="ECO:0000256" key="7">
    <source>
        <dbReference type="SAM" id="Phobius"/>
    </source>
</evidence>
<dbReference type="InterPro" id="IPR000715">
    <property type="entry name" value="Glycosyl_transferase_4"/>
</dbReference>
<protein>
    <submittedName>
        <fullName evidence="8">MraY family glycosyltransferase</fullName>
        <ecNumber evidence="8">2.7.8.-</ecNumber>
    </submittedName>
</protein>
<dbReference type="PANTHER" id="PTHR22926:SF3">
    <property type="entry name" value="UNDECAPRENYL-PHOSPHATE ALPHA-N-ACETYLGLUCOSAMINYL 1-PHOSPHATE TRANSFERASE"/>
    <property type="match status" value="1"/>
</dbReference>
<feature type="transmembrane region" description="Helical" evidence="7">
    <location>
        <begin position="83"/>
        <end position="101"/>
    </location>
</feature>
<comment type="subcellular location">
    <subcellularLocation>
        <location evidence="1">Cell membrane</location>
        <topology evidence="1">Multi-pass membrane protein</topology>
    </subcellularLocation>
</comment>
<proteinExistence type="predicted"/>
<comment type="caution">
    <text evidence="8">The sequence shown here is derived from an EMBL/GenBank/DDBJ whole genome shotgun (WGS) entry which is preliminary data.</text>
</comment>
<evidence type="ECO:0000256" key="6">
    <source>
        <dbReference type="ARBA" id="ARBA00023136"/>
    </source>
</evidence>
<evidence type="ECO:0000256" key="1">
    <source>
        <dbReference type="ARBA" id="ARBA00004651"/>
    </source>
</evidence>
<dbReference type="PANTHER" id="PTHR22926">
    <property type="entry name" value="PHOSPHO-N-ACETYLMURAMOYL-PENTAPEPTIDE-TRANSFERASE"/>
    <property type="match status" value="1"/>
</dbReference>
<dbReference type="Pfam" id="PF00953">
    <property type="entry name" value="Glycos_transf_4"/>
    <property type="match status" value="1"/>
</dbReference>
<dbReference type="InterPro" id="IPR018480">
    <property type="entry name" value="PNAcMuramoyl-5peptid_Trfase_CS"/>
</dbReference>
<dbReference type="GO" id="GO:0016740">
    <property type="term" value="F:transferase activity"/>
    <property type="evidence" value="ECO:0007669"/>
    <property type="project" value="UniProtKB-KW"/>
</dbReference>
<dbReference type="PROSITE" id="PS01348">
    <property type="entry name" value="MRAY_2"/>
    <property type="match status" value="1"/>
</dbReference>